<organism evidence="1 2">
    <name type="scientific">Daphnia magna</name>
    <dbReference type="NCBI Taxonomy" id="35525"/>
    <lineage>
        <taxon>Eukaryota</taxon>
        <taxon>Metazoa</taxon>
        <taxon>Ecdysozoa</taxon>
        <taxon>Arthropoda</taxon>
        <taxon>Crustacea</taxon>
        <taxon>Branchiopoda</taxon>
        <taxon>Diplostraca</taxon>
        <taxon>Cladocera</taxon>
        <taxon>Anomopoda</taxon>
        <taxon>Daphniidae</taxon>
        <taxon>Daphnia</taxon>
    </lineage>
</organism>
<protein>
    <submittedName>
        <fullName evidence="1">Uncharacterized protein</fullName>
    </submittedName>
</protein>
<evidence type="ECO:0000313" key="2">
    <source>
        <dbReference type="Proteomes" id="UP000076858"/>
    </source>
</evidence>
<comment type="caution">
    <text evidence="1">The sequence shown here is derived from an EMBL/GenBank/DDBJ whole genome shotgun (WGS) entry which is preliminary data.</text>
</comment>
<gene>
    <name evidence="1" type="ORF">APZ42_011266</name>
</gene>
<sequence>MMREEEGGGVCPQGQTHTCILNAAATCSSGIFKISGVPSHNQRATRRKRIFWCVCV</sequence>
<proteinExistence type="predicted"/>
<keyword evidence="2" id="KW-1185">Reference proteome</keyword>
<accession>A0A162SIR3</accession>
<dbReference type="Proteomes" id="UP000076858">
    <property type="component" value="Unassembled WGS sequence"/>
</dbReference>
<evidence type="ECO:0000313" key="1">
    <source>
        <dbReference type="EMBL" id="KZS21342.1"/>
    </source>
</evidence>
<dbReference type="AlphaFoldDB" id="A0A162SIR3"/>
<name>A0A162SIR3_9CRUS</name>
<dbReference type="EMBL" id="LRGB01000024">
    <property type="protein sequence ID" value="KZS21342.1"/>
    <property type="molecule type" value="Genomic_DNA"/>
</dbReference>
<reference evidence="1 2" key="1">
    <citation type="submission" date="2016-03" db="EMBL/GenBank/DDBJ databases">
        <title>EvidentialGene: Evidence-directed Construction of Genes on Genomes.</title>
        <authorList>
            <person name="Gilbert D.G."/>
            <person name="Choi J.-H."/>
            <person name="Mockaitis K."/>
            <person name="Colbourne J."/>
            <person name="Pfrender M."/>
        </authorList>
    </citation>
    <scope>NUCLEOTIDE SEQUENCE [LARGE SCALE GENOMIC DNA]</scope>
    <source>
        <strain evidence="1 2">Xinb3</strain>
        <tissue evidence="1">Complete organism</tissue>
    </source>
</reference>